<protein>
    <recommendedName>
        <fullName evidence="2">Peptidoglycan binding-like domain-containing protein</fullName>
    </recommendedName>
</protein>
<gene>
    <name evidence="3" type="ORF">GCM10011585_26610</name>
</gene>
<feature type="region of interest" description="Disordered" evidence="1">
    <location>
        <begin position="126"/>
        <end position="145"/>
    </location>
</feature>
<evidence type="ECO:0000259" key="2">
    <source>
        <dbReference type="Pfam" id="PF01471"/>
    </source>
</evidence>
<dbReference type="InterPro" id="IPR036366">
    <property type="entry name" value="PGBDSf"/>
</dbReference>
<dbReference type="SUPFAM" id="SSF47090">
    <property type="entry name" value="PGBD-like"/>
    <property type="match status" value="1"/>
</dbReference>
<evidence type="ECO:0000313" key="3">
    <source>
        <dbReference type="EMBL" id="GGG81809.1"/>
    </source>
</evidence>
<feature type="domain" description="Peptidoglycan binding-like" evidence="2">
    <location>
        <begin position="65"/>
        <end position="102"/>
    </location>
</feature>
<organism evidence="3 4">
    <name type="scientific">Edaphobacter dinghuensis</name>
    <dbReference type="NCBI Taxonomy" id="1560005"/>
    <lineage>
        <taxon>Bacteria</taxon>
        <taxon>Pseudomonadati</taxon>
        <taxon>Acidobacteriota</taxon>
        <taxon>Terriglobia</taxon>
        <taxon>Terriglobales</taxon>
        <taxon>Acidobacteriaceae</taxon>
        <taxon>Edaphobacter</taxon>
    </lineage>
</organism>
<comment type="caution">
    <text evidence="3">The sequence shown here is derived from an EMBL/GenBank/DDBJ whole genome shotgun (WGS) entry which is preliminary data.</text>
</comment>
<reference evidence="3" key="1">
    <citation type="journal article" date="2014" name="Int. J. Syst. Evol. Microbiol.">
        <title>Complete genome sequence of Corynebacterium casei LMG S-19264T (=DSM 44701T), isolated from a smear-ripened cheese.</title>
        <authorList>
            <consortium name="US DOE Joint Genome Institute (JGI-PGF)"/>
            <person name="Walter F."/>
            <person name="Albersmeier A."/>
            <person name="Kalinowski J."/>
            <person name="Ruckert C."/>
        </authorList>
    </citation>
    <scope>NUCLEOTIDE SEQUENCE</scope>
    <source>
        <strain evidence="3">CGMCC 1.12997</strain>
    </source>
</reference>
<dbReference type="Proteomes" id="UP000647241">
    <property type="component" value="Unassembled WGS sequence"/>
</dbReference>
<accession>A0A917HKR1</accession>
<reference evidence="3" key="2">
    <citation type="submission" date="2020-09" db="EMBL/GenBank/DDBJ databases">
        <authorList>
            <person name="Sun Q."/>
            <person name="Zhou Y."/>
        </authorList>
    </citation>
    <scope>NUCLEOTIDE SEQUENCE</scope>
    <source>
        <strain evidence="3">CGMCC 1.12997</strain>
    </source>
</reference>
<evidence type="ECO:0000256" key="1">
    <source>
        <dbReference type="SAM" id="MobiDB-lite"/>
    </source>
</evidence>
<dbReference type="Pfam" id="PF01471">
    <property type="entry name" value="PG_binding_1"/>
    <property type="match status" value="1"/>
</dbReference>
<keyword evidence="4" id="KW-1185">Reference proteome</keyword>
<dbReference type="EMBL" id="BMGT01000003">
    <property type="protein sequence ID" value="GGG81809.1"/>
    <property type="molecule type" value="Genomic_DNA"/>
</dbReference>
<proteinExistence type="predicted"/>
<feature type="compositionally biased region" description="Polar residues" evidence="1">
    <location>
        <begin position="131"/>
        <end position="145"/>
    </location>
</feature>
<dbReference type="Gene3D" id="1.10.101.10">
    <property type="entry name" value="PGBD-like superfamily/PGBD"/>
    <property type="match status" value="1"/>
</dbReference>
<dbReference type="InterPro" id="IPR036365">
    <property type="entry name" value="PGBD-like_sf"/>
</dbReference>
<sequence length="145" mass="15496">MRFTQLVLCSGLIFATAIPGVAVIHARRGPTSHHRLFHTRSSHSKHTKAAIRSVGQRSIDDGRATQIQTALVKSGYLTDPSGHWDSSTSAAMQKYQADNGWQTKLVPDSRAIIKLGLGPDRDADRAAAASTLGTTESASASMVTQ</sequence>
<name>A0A917HKR1_9BACT</name>
<evidence type="ECO:0000313" key="4">
    <source>
        <dbReference type="Proteomes" id="UP000647241"/>
    </source>
</evidence>
<dbReference type="InterPro" id="IPR002477">
    <property type="entry name" value="Peptidoglycan-bd-like"/>
</dbReference>
<dbReference type="RefSeq" id="WP_229739308.1">
    <property type="nucleotide sequence ID" value="NZ_BMGT01000003.1"/>
</dbReference>
<dbReference type="AlphaFoldDB" id="A0A917HKR1"/>